<dbReference type="HOGENOM" id="CLU_1998743_0_0_2"/>
<dbReference type="eggNOG" id="arCOG03358">
    <property type="taxonomic scope" value="Archaea"/>
</dbReference>
<dbReference type="GeneID" id="14308535"/>
<evidence type="ECO:0000313" key="2">
    <source>
        <dbReference type="Proteomes" id="UP000010824"/>
    </source>
</evidence>
<reference evidence="2" key="1">
    <citation type="submission" date="2011-12" db="EMBL/GenBank/DDBJ databases">
        <title>Complete sequence of Methanoregula formicicum SMSP.</title>
        <authorList>
            <person name="Lucas S."/>
            <person name="Han J."/>
            <person name="Lapidus A."/>
            <person name="Cheng J.-F."/>
            <person name="Goodwin L."/>
            <person name="Pitluck S."/>
            <person name="Peters L."/>
            <person name="Ovchinnikova G."/>
            <person name="Teshima H."/>
            <person name="Detter J.C."/>
            <person name="Han C."/>
            <person name="Tapia R."/>
            <person name="Land M."/>
            <person name="Hauser L."/>
            <person name="Kyrpides N."/>
            <person name="Ivanova N."/>
            <person name="Pagani I."/>
            <person name="Imachi H."/>
            <person name="Tamaki H."/>
            <person name="Sekiguchi Y."/>
            <person name="Kamagata Y."/>
            <person name="Cadillo-Quiroz H."/>
            <person name="Zinder S."/>
            <person name="Liu W.-T."/>
            <person name="Woyke T."/>
        </authorList>
    </citation>
    <scope>NUCLEOTIDE SEQUENCE [LARGE SCALE GENOMIC DNA]</scope>
    <source>
        <strain evidence="2">DSM 22288 / NBRC 105244 / SMSP</strain>
    </source>
</reference>
<keyword evidence="2" id="KW-1185">Reference proteome</keyword>
<name>L0HG89_METFS</name>
<organism evidence="1 2">
    <name type="scientific">Methanoregula formicica (strain DSM 22288 / NBRC 105244 / SMSP)</name>
    <dbReference type="NCBI Taxonomy" id="593750"/>
    <lineage>
        <taxon>Archaea</taxon>
        <taxon>Methanobacteriati</taxon>
        <taxon>Methanobacteriota</taxon>
        <taxon>Stenosarchaea group</taxon>
        <taxon>Methanomicrobia</taxon>
        <taxon>Methanomicrobiales</taxon>
        <taxon>Methanoregulaceae</taxon>
        <taxon>Methanoregula</taxon>
    </lineage>
</organism>
<gene>
    <name evidence="1" type="ordered locus">Metfor_2752</name>
</gene>
<dbReference type="Proteomes" id="UP000010824">
    <property type="component" value="Chromosome"/>
</dbReference>
<reference evidence="1 2" key="2">
    <citation type="journal article" date="2014" name="Genome Announc.">
        <title>Complete Genome Sequence of Methanoregula formicica SMSPT, a Mesophilic Hydrogenotrophic Methanogen Isolated from a Methanogenic Upflow Anaerobic Sludge Blanket Reactor.</title>
        <authorList>
            <person name="Yamamoto K."/>
            <person name="Tamaki H."/>
            <person name="Cadillo-Quiroz H."/>
            <person name="Imachi H."/>
            <person name="Kyrpides N."/>
            <person name="Woyke T."/>
            <person name="Goodwin L."/>
            <person name="Zinder S.H."/>
            <person name="Kamagata Y."/>
            <person name="Liu W.T."/>
        </authorList>
    </citation>
    <scope>NUCLEOTIDE SEQUENCE [LARGE SCALE GENOMIC DNA]</scope>
    <source>
        <strain evidence="2">DSM 22288 / NBRC 105244 / SMSP</strain>
    </source>
</reference>
<dbReference type="AlphaFoldDB" id="L0HG89"/>
<dbReference type="InParanoid" id="L0HG89"/>
<dbReference type="EMBL" id="CP003167">
    <property type="protein sequence ID" value="AGB03737.1"/>
    <property type="molecule type" value="Genomic_DNA"/>
</dbReference>
<evidence type="ECO:0000313" key="1">
    <source>
        <dbReference type="EMBL" id="AGB03737.1"/>
    </source>
</evidence>
<protein>
    <submittedName>
        <fullName evidence="1">Uncharacterized protein</fullName>
    </submittedName>
</protein>
<dbReference type="KEGG" id="mfo:Metfor_2752"/>
<proteinExistence type="predicted"/>
<dbReference type="STRING" id="593750.Metfor_2752"/>
<dbReference type="RefSeq" id="WP_015286699.1">
    <property type="nucleotide sequence ID" value="NC_019943.1"/>
</dbReference>
<accession>L0HG89</accession>
<sequence>MKRTPDEMEEEIITLYRGGMSPYQIERYFEGKITHGGARNVILRAGIPTRNRSDVKKRYDLDMKKIVHLYLDDQWSTYRIGQEFDVPPSVIWHRLNQAGIRTRDIRNAKAGNTDEENNAHEMDT</sequence>